<dbReference type="InterPro" id="IPR011604">
    <property type="entry name" value="PDDEXK-like_dom_sf"/>
</dbReference>
<evidence type="ECO:0000256" key="20">
    <source>
        <dbReference type="ARBA" id="ARBA00023002"/>
    </source>
</evidence>
<comment type="caution">
    <text evidence="37">The sequence shown here is derived from an EMBL/GenBank/DDBJ whole genome shotgun (WGS) entry which is preliminary data.</text>
</comment>
<evidence type="ECO:0000313" key="37">
    <source>
        <dbReference type="EMBL" id="TIA93431.1"/>
    </source>
</evidence>
<evidence type="ECO:0000256" key="11">
    <source>
        <dbReference type="ARBA" id="ARBA00022722"/>
    </source>
</evidence>
<feature type="domain" description="DNA2/NAM7 helicase helicase" evidence="35">
    <location>
        <begin position="1221"/>
        <end position="1308"/>
    </location>
</feature>
<keyword evidence="8" id="KW-0004">4Fe-4S</keyword>
<keyword evidence="16" id="KW-0378">Hydrolase</keyword>
<dbReference type="CDD" id="cd18808">
    <property type="entry name" value="SF1_C_Upf1"/>
    <property type="match status" value="1"/>
</dbReference>
<dbReference type="GO" id="GO:0047545">
    <property type="term" value="F:(S)-2-hydroxyglutarate dehydrogenase activity"/>
    <property type="evidence" value="ECO:0007669"/>
    <property type="project" value="UniProtKB-EC"/>
</dbReference>
<dbReference type="GO" id="GO:0006281">
    <property type="term" value="P:DNA repair"/>
    <property type="evidence" value="ECO:0007669"/>
    <property type="project" value="UniProtKB-KW"/>
</dbReference>
<name>A0A4T0FXM8_9BASI</name>
<keyword evidence="18" id="KW-0274">FAD</keyword>
<evidence type="ECO:0000256" key="28">
    <source>
        <dbReference type="ARBA" id="ARBA00037941"/>
    </source>
</evidence>
<evidence type="ECO:0000313" key="38">
    <source>
        <dbReference type="Proteomes" id="UP000310189"/>
    </source>
</evidence>
<feature type="compositionally biased region" description="Polar residues" evidence="32">
    <location>
        <begin position="1645"/>
        <end position="1658"/>
    </location>
</feature>
<dbReference type="InterPro" id="IPR027417">
    <property type="entry name" value="P-loop_NTPase"/>
</dbReference>
<dbReference type="Pfam" id="PF08696">
    <property type="entry name" value="Dna2"/>
    <property type="match status" value="1"/>
</dbReference>
<feature type="domain" description="FAD dependent oxidoreductase" evidence="33">
    <location>
        <begin position="19"/>
        <end position="406"/>
    </location>
</feature>
<evidence type="ECO:0000259" key="33">
    <source>
        <dbReference type="Pfam" id="PF01266"/>
    </source>
</evidence>
<keyword evidence="26" id="KW-0511">Multifunctional enzyme</keyword>
<evidence type="ECO:0000256" key="31">
    <source>
        <dbReference type="ARBA" id="ARBA00047995"/>
    </source>
</evidence>
<organism evidence="37 38">
    <name type="scientific">Wallemia hederae</name>
    <dbReference type="NCBI Taxonomy" id="1540922"/>
    <lineage>
        <taxon>Eukaryota</taxon>
        <taxon>Fungi</taxon>
        <taxon>Dikarya</taxon>
        <taxon>Basidiomycota</taxon>
        <taxon>Wallemiomycotina</taxon>
        <taxon>Wallemiomycetes</taxon>
        <taxon>Wallemiales</taxon>
        <taxon>Wallemiaceae</taxon>
        <taxon>Wallemia</taxon>
    </lineage>
</organism>
<dbReference type="InterPro" id="IPR026851">
    <property type="entry name" value="Dna2/JHS1_DEXXQ-box"/>
</dbReference>
<dbReference type="Pfam" id="PF01266">
    <property type="entry name" value="DAO"/>
    <property type="match status" value="1"/>
</dbReference>
<dbReference type="Gene3D" id="3.40.50.300">
    <property type="entry name" value="P-loop containing nucleotide triphosphate hydrolases"/>
    <property type="match status" value="3"/>
</dbReference>
<keyword evidence="10" id="KW-0235">DNA replication</keyword>
<dbReference type="Gene3D" id="3.30.9.10">
    <property type="entry name" value="D-Amino Acid Oxidase, subunit A, domain 2"/>
    <property type="match status" value="1"/>
</dbReference>
<evidence type="ECO:0000256" key="2">
    <source>
        <dbReference type="ARBA" id="ARBA00001974"/>
    </source>
</evidence>
<evidence type="ECO:0000256" key="27">
    <source>
        <dbReference type="ARBA" id="ARBA00036066"/>
    </source>
</evidence>
<dbReference type="PANTHER" id="PTHR43104:SF4">
    <property type="entry name" value="L-2-HYDROXYGLUTARATE DEHYDROGENASE, MITOCHONDRIAL"/>
    <property type="match status" value="1"/>
</dbReference>
<dbReference type="GO" id="GO:0005524">
    <property type="term" value="F:ATP binding"/>
    <property type="evidence" value="ECO:0007669"/>
    <property type="project" value="UniProtKB-KW"/>
</dbReference>
<keyword evidence="12" id="KW-0479">Metal-binding</keyword>
<dbReference type="Proteomes" id="UP000310189">
    <property type="component" value="Unassembled WGS sequence"/>
</dbReference>
<dbReference type="CDD" id="cd22318">
    <property type="entry name" value="DNA2_N-like"/>
    <property type="match status" value="1"/>
</dbReference>
<keyword evidence="25" id="KW-0539">Nucleus</keyword>
<evidence type="ECO:0000256" key="14">
    <source>
        <dbReference type="ARBA" id="ARBA00022759"/>
    </source>
</evidence>
<evidence type="ECO:0000256" key="29">
    <source>
        <dbReference type="ARBA" id="ARBA00038878"/>
    </source>
</evidence>
<proteinExistence type="inferred from homology"/>
<keyword evidence="11" id="KW-0540">Nuclease</keyword>
<evidence type="ECO:0000256" key="13">
    <source>
        <dbReference type="ARBA" id="ARBA00022741"/>
    </source>
</evidence>
<dbReference type="PANTHER" id="PTHR43104">
    <property type="entry name" value="L-2-HYDROXYGLUTARATE DEHYDROGENASE, MITOCHONDRIAL"/>
    <property type="match status" value="1"/>
</dbReference>
<dbReference type="GO" id="GO:0045271">
    <property type="term" value="C:respiratory chain complex I"/>
    <property type="evidence" value="ECO:0007669"/>
    <property type="project" value="InterPro"/>
</dbReference>
<evidence type="ECO:0000256" key="25">
    <source>
        <dbReference type="ARBA" id="ARBA00023242"/>
    </source>
</evidence>
<feature type="domain" description="DNA replication factor Dna2 N-terminal" evidence="34">
    <location>
        <begin position="643"/>
        <end position="854"/>
    </location>
</feature>
<dbReference type="SUPFAM" id="SSF51905">
    <property type="entry name" value="FAD/NAD(P)-binding domain"/>
    <property type="match status" value="1"/>
</dbReference>
<evidence type="ECO:0000256" key="19">
    <source>
        <dbReference type="ARBA" id="ARBA00022840"/>
    </source>
</evidence>
<evidence type="ECO:0000256" key="26">
    <source>
        <dbReference type="ARBA" id="ARBA00023268"/>
    </source>
</evidence>
<dbReference type="Pfam" id="PF13087">
    <property type="entry name" value="AAA_12"/>
    <property type="match status" value="1"/>
</dbReference>
<keyword evidence="24" id="KW-0234">DNA repair</keyword>
<keyword evidence="23" id="KW-0238">DNA-binding</keyword>
<dbReference type="GO" id="GO:0005634">
    <property type="term" value="C:nucleus"/>
    <property type="evidence" value="ECO:0007669"/>
    <property type="project" value="UniProtKB-SubCell"/>
</dbReference>
<dbReference type="InterPro" id="IPR014808">
    <property type="entry name" value="DNA_replication_fac_Dna2_N"/>
</dbReference>
<dbReference type="EC" id="1.1.99.2" evidence="29"/>
<accession>A0A4T0FXM8</accession>
<dbReference type="GO" id="GO:0051539">
    <property type="term" value="F:4 iron, 4 sulfur cluster binding"/>
    <property type="evidence" value="ECO:0007669"/>
    <property type="project" value="UniProtKB-KW"/>
</dbReference>
<dbReference type="FunFam" id="3.40.50.300:FF:000789">
    <property type="entry name" value="DNA replication ATP-dependent helicase/nuclease DNA2"/>
    <property type="match status" value="1"/>
</dbReference>
<keyword evidence="17" id="KW-0347">Helicase</keyword>
<evidence type="ECO:0000256" key="7">
    <source>
        <dbReference type="ARBA" id="ARBA00021516"/>
    </source>
</evidence>
<evidence type="ECO:0000256" key="12">
    <source>
        <dbReference type="ARBA" id="ARBA00022723"/>
    </source>
</evidence>
<dbReference type="OrthoDB" id="6513042at2759"/>
<keyword evidence="14" id="KW-0255">Endonuclease</keyword>
<keyword evidence="38" id="KW-1185">Reference proteome</keyword>
<dbReference type="Pfam" id="PF05071">
    <property type="entry name" value="NDUFA12"/>
    <property type="match status" value="1"/>
</dbReference>
<evidence type="ECO:0000259" key="36">
    <source>
        <dbReference type="Pfam" id="PF13087"/>
    </source>
</evidence>
<comment type="similarity">
    <text evidence="5">Belongs to the DNA2/NAM7 helicase family.</text>
</comment>
<dbReference type="InterPro" id="IPR007763">
    <property type="entry name" value="NDUFA12"/>
</dbReference>
<evidence type="ECO:0000256" key="16">
    <source>
        <dbReference type="ARBA" id="ARBA00022801"/>
    </source>
</evidence>
<evidence type="ECO:0000256" key="30">
    <source>
        <dbReference type="ARBA" id="ARBA00041137"/>
    </source>
</evidence>
<comment type="similarity">
    <text evidence="28">Belongs to the L2HGDH family.</text>
</comment>
<evidence type="ECO:0000256" key="4">
    <source>
        <dbReference type="ARBA" id="ARBA00007355"/>
    </source>
</evidence>
<dbReference type="EMBL" id="SPNW01000002">
    <property type="protein sequence ID" value="TIA93431.1"/>
    <property type="molecule type" value="Genomic_DNA"/>
</dbReference>
<dbReference type="CDD" id="cd18041">
    <property type="entry name" value="DEXXQc_DNA2"/>
    <property type="match status" value="1"/>
</dbReference>
<dbReference type="GO" id="GO:0004519">
    <property type="term" value="F:endonuclease activity"/>
    <property type="evidence" value="ECO:0007669"/>
    <property type="project" value="UniProtKB-KW"/>
</dbReference>
<keyword evidence="19" id="KW-0067">ATP-binding</keyword>
<feature type="region of interest" description="Disordered" evidence="32">
    <location>
        <begin position="1635"/>
        <end position="1694"/>
    </location>
</feature>
<reference evidence="37 38" key="1">
    <citation type="submission" date="2019-03" db="EMBL/GenBank/DDBJ databases">
        <title>Sequencing 23 genomes of Wallemia ichthyophaga.</title>
        <authorList>
            <person name="Gostincar C."/>
        </authorList>
    </citation>
    <scope>NUCLEOTIDE SEQUENCE [LARGE SCALE GENOMIC DNA]</scope>
    <source>
        <strain evidence="37 38">EXF-5753</strain>
    </source>
</reference>
<sequence>MAASLKKLFPYKPPEVAIDHLVVGGGVVGLAVAQRLAQRFPTRSTYLIERHERAGEETSSRNSEVIHAGIYYPQDSLKTRLCVRGRQLLYERCKSHSIAHKKTGKLVIATSPAQSEYLRNLHSHTQSPAVNVPTQLISAAEALQLEPDLSSDVAAALYSPETGIIDSHGLMDSFERDISDAESSELVYGTNVVRIDPHNIDSSSRKGEGDDRGYVVQMLTEGSDSTDSLLARSVINCAGLNAHTMLNMVAPPAQQRRLWYAKGNWFQYKGPGVGNVSHLLYPCPEPSLAGLGTHLTLALDGSVKFGPDVEHLPESNEIDYWKEFLKPSEKNMPKVIEAVKKYLPGVSADGFAPDQAGLRVKRNAPNTNQFSDFDIIHDADKLPGMISCFGIESPGLTACMAIAEEVERRVSSEVWGAGRGNRVSEAVASHSTTPTMSGQSLYRHLRNWYRVGLRDGWTQLNEWVDVKAGRLAGTDKFGNKYFENLEEEMPEVPWRQRWVRYAQSSPLENASQVPSEWHAWLHHTRLDAPQDDEVVKKITAQTQHWRPAENHIENLTGTRDLSLNDQDFAAIDAAAAEPDLLADAENWSFHDDEDFSASVRVPTRRSKPGFERLRVLEVADARLDNGRLYKRVKCQRAKSTDLLLVNLCDDWQDTPIKVGDKVHVIGDFDINSSSSHEPISADRTITVSAMENTLILHPDILISVTKVADTAFCSRKALISERVRTVGEQKSKALVYGNIIHEVIQRCLSNGGDFTPDNVDNNLRSLLKVYLADIWESDLDFNASFEECKQKLQNVYNFDQTYFGATPKPEAKLYDARANPNESPTLAIDTLCALEDDIWSPKYGLKGKVDATVRGSLDLKSEGLFMDVIMPLEIKTGKSTIGIEHRAQTMIYSMMVAERYGSTIPSGLLWYTTDNSIKRVTPRRNELRGLIIKRNTLAYHMSRKEPSQFLKRFNGIKIEDQPADIEDSILPPTVDNPHACPRCFVVDACMLYKAALEGPANAKECDIHDLVEKKTGQLTSKQTDFFRAWEELISIEETESFKFRKHLWTLDGSEREKKGLCYSNLKITDFSENPAETQDVPETSYRTGFVYRFSKDNMEKLSQSQIIVNDAVLISIEPDIVAMGKGFVLAINDESITVGFNTELNRAVFESRADLHTPSSGNYRLDKDEIGNGMAAVRDSLASIFYSQTNPRPRQLIVDLKEPTFTDTVAADKDSKSYRALNKDQKTAVDRALNTNDYALILGMPGTGKTTTVATTIKELVKRGKSVLLASYTHSAVDTILRKLDTSGIDILRLGQRSKIHKDVLAFARTVDSNVDSIESLDKLLMEPRVVATTCLGVNHPLFTKRRFDYCIVDEASQITLPVCLGPIRFSDKFILVGDHYQLPPLVKNDSARQYGLDVSLFRRLCEHHPNAVVHLAHQYRMADDIMYLSNKLVYDDKLVCGNDAVAKQKLELPSAVKLEDDGNWFTEVLRPNNRVLFLNTDSVAARETVDGDLVQNLGEVSIIAKVVEGLLSHGVLEAQIGVISFYRKQMYQLQEKLHKFKSVELLTADRSQGRDKDCIVVSLCRSNTNGQIGELLQDWRRINVSLTRARCKLIVVGSASTISLSDKLAQFVKLSKEKGWMVDVTDDALYHATPHSSPVKAPLSASNASHHSSQPQVIKSRESCSPSKPLKRRQTVCQSPSKENKKIKKKEDYPDTLSIKKEEDYPDALSITHDILRESG</sequence>
<gene>
    <name evidence="37" type="ORF">E3P99_00158</name>
</gene>
<evidence type="ECO:0000256" key="22">
    <source>
        <dbReference type="ARBA" id="ARBA00023014"/>
    </source>
</evidence>
<evidence type="ECO:0000256" key="21">
    <source>
        <dbReference type="ARBA" id="ARBA00023004"/>
    </source>
</evidence>
<evidence type="ECO:0000256" key="8">
    <source>
        <dbReference type="ARBA" id="ARBA00022485"/>
    </source>
</evidence>
<dbReference type="GO" id="GO:0006260">
    <property type="term" value="P:DNA replication"/>
    <property type="evidence" value="ECO:0007669"/>
    <property type="project" value="UniProtKB-KW"/>
</dbReference>
<keyword evidence="13" id="KW-0547">Nucleotide-binding</keyword>
<dbReference type="GO" id="GO:0016887">
    <property type="term" value="F:ATP hydrolysis activity"/>
    <property type="evidence" value="ECO:0007669"/>
    <property type="project" value="RHEA"/>
</dbReference>
<evidence type="ECO:0000256" key="6">
    <source>
        <dbReference type="ARBA" id="ARBA00012551"/>
    </source>
</evidence>
<dbReference type="Gene3D" id="2.40.30.270">
    <property type="match status" value="1"/>
</dbReference>
<evidence type="ECO:0000256" key="24">
    <source>
        <dbReference type="ARBA" id="ARBA00023204"/>
    </source>
</evidence>
<evidence type="ECO:0000256" key="18">
    <source>
        <dbReference type="ARBA" id="ARBA00022827"/>
    </source>
</evidence>
<comment type="catalytic activity">
    <reaction evidence="31">
        <text>ATP + H2O = ADP + phosphate + H(+)</text>
        <dbReference type="Rhea" id="RHEA:13065"/>
        <dbReference type="ChEBI" id="CHEBI:15377"/>
        <dbReference type="ChEBI" id="CHEBI:15378"/>
        <dbReference type="ChEBI" id="CHEBI:30616"/>
        <dbReference type="ChEBI" id="CHEBI:43474"/>
        <dbReference type="ChEBI" id="CHEBI:456216"/>
        <dbReference type="EC" id="3.6.4.12"/>
    </reaction>
</comment>
<comment type="subcellular location">
    <subcellularLocation>
        <location evidence="3">Nucleus</location>
    </subcellularLocation>
</comment>
<evidence type="ECO:0000256" key="5">
    <source>
        <dbReference type="ARBA" id="ARBA00007913"/>
    </source>
</evidence>
<dbReference type="GO" id="GO:0017116">
    <property type="term" value="F:single-stranded DNA helicase activity"/>
    <property type="evidence" value="ECO:0007669"/>
    <property type="project" value="InterPro"/>
</dbReference>
<comment type="similarity">
    <text evidence="4">Belongs to the complex I NDUFA12 subunit family.</text>
</comment>
<keyword evidence="21" id="KW-0408">Iron</keyword>
<evidence type="ECO:0000256" key="23">
    <source>
        <dbReference type="ARBA" id="ARBA00023125"/>
    </source>
</evidence>
<keyword evidence="22" id="KW-0411">Iron-sulfur</keyword>
<evidence type="ECO:0000256" key="15">
    <source>
        <dbReference type="ARBA" id="ARBA00022763"/>
    </source>
</evidence>
<evidence type="ECO:0000256" key="1">
    <source>
        <dbReference type="ARBA" id="ARBA00001966"/>
    </source>
</evidence>
<evidence type="ECO:0000256" key="9">
    <source>
        <dbReference type="ARBA" id="ARBA00022630"/>
    </source>
</evidence>
<keyword evidence="9" id="KW-0285">Flavoprotein</keyword>
<keyword evidence="20" id="KW-0560">Oxidoreductase</keyword>
<dbReference type="InterPro" id="IPR047187">
    <property type="entry name" value="SF1_C_Upf1"/>
</dbReference>
<evidence type="ECO:0000259" key="34">
    <source>
        <dbReference type="Pfam" id="PF08696"/>
    </source>
</evidence>
<evidence type="ECO:0000256" key="10">
    <source>
        <dbReference type="ARBA" id="ARBA00022705"/>
    </source>
</evidence>
<comment type="catalytic activity">
    <reaction evidence="27">
        <text>(S)-2-hydroxyglutarate + A = 2-oxoglutarate + AH2</text>
        <dbReference type="Rhea" id="RHEA:21252"/>
        <dbReference type="ChEBI" id="CHEBI:13193"/>
        <dbReference type="ChEBI" id="CHEBI:16782"/>
        <dbReference type="ChEBI" id="CHEBI:16810"/>
        <dbReference type="ChEBI" id="CHEBI:17499"/>
        <dbReference type="EC" id="1.1.99.2"/>
    </reaction>
</comment>
<dbReference type="InterPro" id="IPR041679">
    <property type="entry name" value="DNA2/NAM7-like_C"/>
</dbReference>
<evidence type="ECO:0000256" key="3">
    <source>
        <dbReference type="ARBA" id="ARBA00004123"/>
    </source>
</evidence>
<dbReference type="InterPro" id="IPR036188">
    <property type="entry name" value="FAD/NAD-bd_sf"/>
</dbReference>
<dbReference type="GO" id="GO:0046872">
    <property type="term" value="F:metal ion binding"/>
    <property type="evidence" value="ECO:0007669"/>
    <property type="project" value="UniProtKB-KW"/>
</dbReference>
<dbReference type="Gene3D" id="3.50.50.60">
    <property type="entry name" value="FAD/NAD(P)-binding domain"/>
    <property type="match status" value="1"/>
</dbReference>
<dbReference type="Pfam" id="PF13086">
    <property type="entry name" value="AAA_11"/>
    <property type="match status" value="2"/>
</dbReference>
<comment type="cofactor">
    <cofactor evidence="1">
        <name>[4Fe-4S] cluster</name>
        <dbReference type="ChEBI" id="CHEBI:49883"/>
    </cofactor>
</comment>
<dbReference type="EC" id="3.6.4.12" evidence="6"/>
<dbReference type="InterPro" id="IPR006076">
    <property type="entry name" value="FAD-dep_OxRdtase"/>
</dbReference>
<dbReference type="FunFam" id="3.40.50.300:FF:001170">
    <property type="entry name" value="DNA replication helicase Dna2"/>
    <property type="match status" value="1"/>
</dbReference>
<comment type="cofactor">
    <cofactor evidence="2">
        <name>FAD</name>
        <dbReference type="ChEBI" id="CHEBI:57692"/>
    </cofactor>
</comment>
<evidence type="ECO:0000256" key="17">
    <source>
        <dbReference type="ARBA" id="ARBA00022806"/>
    </source>
</evidence>
<evidence type="ECO:0000256" key="32">
    <source>
        <dbReference type="SAM" id="MobiDB-lite"/>
    </source>
</evidence>
<dbReference type="GO" id="GO:0003677">
    <property type="term" value="F:DNA binding"/>
    <property type="evidence" value="ECO:0007669"/>
    <property type="project" value="UniProtKB-KW"/>
</dbReference>
<feature type="domain" description="DNA2/NAM7 helicase helicase" evidence="35">
    <location>
        <begin position="1322"/>
        <end position="1389"/>
    </location>
</feature>
<dbReference type="SUPFAM" id="SSF52540">
    <property type="entry name" value="P-loop containing nucleoside triphosphate hydrolases"/>
    <property type="match status" value="1"/>
</dbReference>
<feature type="domain" description="DNA2/NAM7 helicase-like C-terminal" evidence="36">
    <location>
        <begin position="1397"/>
        <end position="1600"/>
    </location>
</feature>
<evidence type="ECO:0000259" key="35">
    <source>
        <dbReference type="Pfam" id="PF13086"/>
    </source>
</evidence>
<dbReference type="Gene3D" id="3.90.320.10">
    <property type="match status" value="1"/>
</dbReference>
<protein>
    <recommendedName>
        <fullName evidence="7">DNA replication ATP-dependent helicase/nuclease DNA2</fullName>
        <ecNumber evidence="29">1.1.99.2</ecNumber>
        <ecNumber evidence="6">3.6.4.12</ecNumber>
    </recommendedName>
    <alternativeName>
        <fullName evidence="30">L-2-hydroxyglutarate dehydrogenase, mitochondrial</fullName>
    </alternativeName>
</protein>
<dbReference type="InterPro" id="IPR041677">
    <property type="entry name" value="DNA2/NAM7_AAA_11"/>
</dbReference>
<keyword evidence="15" id="KW-0227">DNA damage</keyword>